<dbReference type="Proteomes" id="UP000664859">
    <property type="component" value="Unassembled WGS sequence"/>
</dbReference>
<protein>
    <recommendedName>
        <fullName evidence="3">GRIP domain-containing protein</fullName>
    </recommendedName>
</protein>
<evidence type="ECO:0000259" key="3">
    <source>
        <dbReference type="PROSITE" id="PS50913"/>
    </source>
</evidence>
<evidence type="ECO:0000256" key="1">
    <source>
        <dbReference type="SAM" id="Coils"/>
    </source>
</evidence>
<comment type="caution">
    <text evidence="4">The sequence shown here is derived from an EMBL/GenBank/DDBJ whole genome shotgun (WGS) entry which is preliminary data.</text>
</comment>
<dbReference type="SMART" id="SM00755">
    <property type="entry name" value="Grip"/>
    <property type="match status" value="1"/>
</dbReference>
<keyword evidence="5" id="KW-1185">Reference proteome</keyword>
<proteinExistence type="predicted"/>
<feature type="domain" description="GRIP" evidence="3">
    <location>
        <begin position="384"/>
        <end position="434"/>
    </location>
</feature>
<feature type="compositionally biased region" description="Gly residues" evidence="2">
    <location>
        <begin position="187"/>
        <end position="196"/>
    </location>
</feature>
<evidence type="ECO:0000313" key="4">
    <source>
        <dbReference type="EMBL" id="KAG5178296.1"/>
    </source>
</evidence>
<keyword evidence="1" id="KW-0175">Coiled coil</keyword>
<feature type="region of interest" description="Disordered" evidence="2">
    <location>
        <begin position="1"/>
        <end position="25"/>
    </location>
</feature>
<accession>A0A835YNU9</accession>
<dbReference type="PROSITE" id="PS50913">
    <property type="entry name" value="GRIP"/>
    <property type="match status" value="1"/>
</dbReference>
<evidence type="ECO:0000256" key="2">
    <source>
        <dbReference type="SAM" id="MobiDB-lite"/>
    </source>
</evidence>
<sequence length="460" mass="49118">MSEANSHTAAASAATPVAAASGDAQESTLAKYKRLLTLARRSIEENQRQIAERENLISQLRDELSQTQAAQRQSQPTDAEPLAVLRRVDHDGFTWLLLEHEDDDDDDETVLAWRKFESVDEVQAFARRPGAEPLVVPACSLSPEECEAIQAAADARVSQIREDFRKYRDAEVQMAYSGGGGKHRRPGGAGGSGGGAADAARIQELMEEVQNLQSELAEQDQMWRAAYEKQRAAIALPDDSNGSSGGGARCCCAAAVREAERLRRAGSEAEVAAQWRQRYEAASREKEDALAKLEMLAAAHRHSDGGGSGSANGTTMDPAAIAHAALEAKYSALKEEYRLYRRKAMAALQGGGAPSPSSAADGAAPRRSNSFAASAAGSSSGGGGAVDESKLPYLRNLLLKYLGTDDAIARANMERAMGVVLQFSSAERDELRARREREEAANTRAWLSGVTALLGSKGGT</sequence>
<evidence type="ECO:0000313" key="5">
    <source>
        <dbReference type="Proteomes" id="UP000664859"/>
    </source>
</evidence>
<feature type="region of interest" description="Disordered" evidence="2">
    <location>
        <begin position="176"/>
        <end position="196"/>
    </location>
</feature>
<dbReference type="EMBL" id="JAFCMP010000516">
    <property type="protein sequence ID" value="KAG5178296.1"/>
    <property type="molecule type" value="Genomic_DNA"/>
</dbReference>
<feature type="coiled-coil region" evidence="1">
    <location>
        <begin position="29"/>
        <end position="70"/>
    </location>
</feature>
<dbReference type="OrthoDB" id="5848685at2759"/>
<feature type="compositionally biased region" description="Low complexity" evidence="2">
    <location>
        <begin position="1"/>
        <end position="24"/>
    </location>
</feature>
<feature type="coiled-coil region" evidence="1">
    <location>
        <begin position="272"/>
        <end position="299"/>
    </location>
</feature>
<gene>
    <name evidence="4" type="ORF">JKP88DRAFT_350359</name>
</gene>
<organism evidence="4 5">
    <name type="scientific">Tribonema minus</name>
    <dbReference type="NCBI Taxonomy" id="303371"/>
    <lineage>
        <taxon>Eukaryota</taxon>
        <taxon>Sar</taxon>
        <taxon>Stramenopiles</taxon>
        <taxon>Ochrophyta</taxon>
        <taxon>PX clade</taxon>
        <taxon>Xanthophyceae</taxon>
        <taxon>Tribonematales</taxon>
        <taxon>Tribonemataceae</taxon>
        <taxon>Tribonema</taxon>
    </lineage>
</organism>
<dbReference type="AlphaFoldDB" id="A0A835YNU9"/>
<name>A0A835YNU9_9STRA</name>
<dbReference type="InterPro" id="IPR000237">
    <property type="entry name" value="GRIP_dom"/>
</dbReference>
<dbReference type="Pfam" id="PF01465">
    <property type="entry name" value="GRIP"/>
    <property type="match status" value="1"/>
</dbReference>
<reference evidence="4" key="1">
    <citation type="submission" date="2021-02" db="EMBL/GenBank/DDBJ databases">
        <title>First Annotated Genome of the Yellow-green Alga Tribonema minus.</title>
        <authorList>
            <person name="Mahan K.M."/>
        </authorList>
    </citation>
    <scope>NUCLEOTIDE SEQUENCE</scope>
    <source>
        <strain evidence="4">UTEX B ZZ1240</strain>
    </source>
</reference>